<keyword evidence="1" id="KW-0472">Membrane</keyword>
<evidence type="ECO:0000256" key="1">
    <source>
        <dbReference type="SAM" id="Phobius"/>
    </source>
</evidence>
<keyword evidence="1" id="KW-0812">Transmembrane</keyword>
<proteinExistence type="predicted"/>
<feature type="transmembrane region" description="Helical" evidence="1">
    <location>
        <begin position="83"/>
        <end position="103"/>
    </location>
</feature>
<gene>
    <name evidence="2" type="ORF">BT96DRAFT_1081734</name>
</gene>
<name>A0A6A4HZP2_9AGAR</name>
<dbReference type="AlphaFoldDB" id="A0A6A4HZP2"/>
<keyword evidence="3" id="KW-1185">Reference proteome</keyword>
<dbReference type="EMBL" id="ML769427">
    <property type="protein sequence ID" value="KAE9403180.1"/>
    <property type="molecule type" value="Genomic_DNA"/>
</dbReference>
<keyword evidence="1" id="KW-1133">Transmembrane helix</keyword>
<protein>
    <submittedName>
        <fullName evidence="2">Uncharacterized protein</fullName>
    </submittedName>
</protein>
<evidence type="ECO:0000313" key="3">
    <source>
        <dbReference type="Proteomes" id="UP000799118"/>
    </source>
</evidence>
<evidence type="ECO:0000313" key="2">
    <source>
        <dbReference type="EMBL" id="KAE9403180.1"/>
    </source>
</evidence>
<sequence length="268" mass="30447">MNDPNLPIPALRVNIIIFAVANDSSITPCSCSSYQRSKIRICSTVSFRERLIKHKNTYSVPTQFRAGTYDRIFHWKKRPDESVAYSMYIVVCAATTYLNMYFVMLGTGFKGMKTASNGVDSTSFYGKVQGYLRLLRLNARLRDSYMHAERTGMSGKDSKGRVWQEVWRRNRNALLTGGRWFQSEVIRIKDAKWGVMIMAEGTWPRNEGGGMETGYENFRKDNDKLQCIGLGTVAGHKNVAFSDSMEIDGKVKGFNGQRFEDEVLKVHG</sequence>
<organism evidence="2 3">
    <name type="scientific">Gymnopus androsaceus JB14</name>
    <dbReference type="NCBI Taxonomy" id="1447944"/>
    <lineage>
        <taxon>Eukaryota</taxon>
        <taxon>Fungi</taxon>
        <taxon>Dikarya</taxon>
        <taxon>Basidiomycota</taxon>
        <taxon>Agaricomycotina</taxon>
        <taxon>Agaricomycetes</taxon>
        <taxon>Agaricomycetidae</taxon>
        <taxon>Agaricales</taxon>
        <taxon>Marasmiineae</taxon>
        <taxon>Omphalotaceae</taxon>
        <taxon>Gymnopus</taxon>
    </lineage>
</organism>
<accession>A0A6A4HZP2</accession>
<dbReference type="Proteomes" id="UP000799118">
    <property type="component" value="Unassembled WGS sequence"/>
</dbReference>
<reference evidence="2" key="1">
    <citation type="journal article" date="2019" name="Environ. Microbiol.">
        <title>Fungal ecological strategies reflected in gene transcription - a case study of two litter decomposers.</title>
        <authorList>
            <person name="Barbi F."/>
            <person name="Kohler A."/>
            <person name="Barry K."/>
            <person name="Baskaran P."/>
            <person name="Daum C."/>
            <person name="Fauchery L."/>
            <person name="Ihrmark K."/>
            <person name="Kuo A."/>
            <person name="LaButti K."/>
            <person name="Lipzen A."/>
            <person name="Morin E."/>
            <person name="Grigoriev I.V."/>
            <person name="Henrissat B."/>
            <person name="Lindahl B."/>
            <person name="Martin F."/>
        </authorList>
    </citation>
    <scope>NUCLEOTIDE SEQUENCE</scope>
    <source>
        <strain evidence="2">JB14</strain>
    </source>
</reference>